<dbReference type="VEuPathDB" id="MicrosporidiaDB:NEDG_01703"/>
<comment type="caution">
    <text evidence="1">The sequence shown here is derived from an EMBL/GenBank/DDBJ whole genome shotgun (WGS) entry which is preliminary data.</text>
</comment>
<evidence type="ECO:0000313" key="1">
    <source>
        <dbReference type="EMBL" id="OAG30120.1"/>
    </source>
</evidence>
<reference evidence="1 2" key="1">
    <citation type="submission" date="2016-02" db="EMBL/GenBank/DDBJ databases">
        <title>Discovery of a natural microsporidian pathogen with a broad tissue tropism in Caenorhabditis elegans.</title>
        <authorList>
            <person name="Luallen R.J."/>
            <person name="Reinke A.W."/>
            <person name="Tong L."/>
            <person name="Botts M.R."/>
            <person name="Felix M.-A."/>
            <person name="Troemel E.R."/>
        </authorList>
    </citation>
    <scope>NUCLEOTIDE SEQUENCE [LARGE SCALE GENOMIC DNA]</scope>
    <source>
        <strain evidence="1 2">JUm2807</strain>
    </source>
</reference>
<dbReference type="AlphaFoldDB" id="A0A177EFD2"/>
<organism evidence="1 2">
    <name type="scientific">Nematocida displodere</name>
    <dbReference type="NCBI Taxonomy" id="1805483"/>
    <lineage>
        <taxon>Eukaryota</taxon>
        <taxon>Fungi</taxon>
        <taxon>Fungi incertae sedis</taxon>
        <taxon>Microsporidia</taxon>
        <taxon>Nematocida</taxon>
    </lineage>
</organism>
<dbReference type="Proteomes" id="UP000185944">
    <property type="component" value="Unassembled WGS sequence"/>
</dbReference>
<name>A0A177EFD2_9MICR</name>
<protein>
    <submittedName>
        <fullName evidence="1">Uncharacterized protein</fullName>
    </submittedName>
</protein>
<gene>
    <name evidence="1" type="ORF">NEDG_01703</name>
</gene>
<sequence>MNGRGEENSLAGFCDVYYQEFRPQGTVLYTGEDILPEPYSDDGYPKKDSTTYQYTTFDEPFSTRTIIFKIPMSYLRRR</sequence>
<dbReference type="GeneID" id="93648053"/>
<accession>A0A177EFD2</accession>
<proteinExistence type="predicted"/>
<dbReference type="EMBL" id="LTDL01000037">
    <property type="protein sequence ID" value="OAG30120.1"/>
    <property type="molecule type" value="Genomic_DNA"/>
</dbReference>
<dbReference type="OrthoDB" id="2185971at2759"/>
<keyword evidence="2" id="KW-1185">Reference proteome</keyword>
<dbReference type="RefSeq" id="XP_067544595.1">
    <property type="nucleotide sequence ID" value="XM_067689121.1"/>
</dbReference>
<evidence type="ECO:0000313" key="2">
    <source>
        <dbReference type="Proteomes" id="UP000185944"/>
    </source>
</evidence>